<sequence length="148" mass="17159">MIKTYRYNANRNTVSHILQGKNGVTVRYNFERGNVITKQKPELILKNEYAQNLLENSELFQKGLVTLIRSEKTIEDRLKENEEQEKETAPVKTKDSAIEVPTVVTASDLLAFVNEEDNREGSRMFKTASSALEWAKKHNYDFPNYMKK</sequence>
<organism evidence="2">
    <name type="scientific">Podoviridae sp. ct5bO8</name>
    <dbReference type="NCBI Taxonomy" id="2825219"/>
    <lineage>
        <taxon>Viruses</taxon>
        <taxon>Duplodnaviria</taxon>
        <taxon>Heunggongvirae</taxon>
        <taxon>Uroviricota</taxon>
        <taxon>Caudoviricetes</taxon>
    </lineage>
</organism>
<evidence type="ECO:0000256" key="1">
    <source>
        <dbReference type="SAM" id="MobiDB-lite"/>
    </source>
</evidence>
<name>A0A8S5PHI3_9CAUD</name>
<reference evidence="2" key="1">
    <citation type="journal article" date="2021" name="Proc. Natl. Acad. Sci. U.S.A.">
        <title>A Catalog of Tens of Thousands of Viruses from Human Metagenomes Reveals Hidden Associations with Chronic Diseases.</title>
        <authorList>
            <person name="Tisza M.J."/>
            <person name="Buck C.B."/>
        </authorList>
    </citation>
    <scope>NUCLEOTIDE SEQUENCE</scope>
    <source>
        <strain evidence="2">Ct5bO8</strain>
    </source>
</reference>
<evidence type="ECO:0000313" key="2">
    <source>
        <dbReference type="EMBL" id="DAE06152.1"/>
    </source>
</evidence>
<feature type="region of interest" description="Disordered" evidence="1">
    <location>
        <begin position="75"/>
        <end position="94"/>
    </location>
</feature>
<protein>
    <submittedName>
        <fullName evidence="2">Uncharacterized protein</fullName>
    </submittedName>
</protein>
<proteinExistence type="predicted"/>
<dbReference type="EMBL" id="BK015428">
    <property type="protein sequence ID" value="DAE06152.1"/>
    <property type="molecule type" value="Genomic_DNA"/>
</dbReference>
<accession>A0A8S5PHI3</accession>